<dbReference type="Gene3D" id="2.60.40.10">
    <property type="entry name" value="Immunoglobulins"/>
    <property type="match status" value="1"/>
</dbReference>
<dbReference type="InterPro" id="IPR003961">
    <property type="entry name" value="FN3_dom"/>
</dbReference>
<feature type="non-terminal residue" evidence="4">
    <location>
        <position position="1"/>
    </location>
</feature>
<feature type="region of interest" description="Disordered" evidence="1">
    <location>
        <begin position="189"/>
        <end position="210"/>
    </location>
</feature>
<dbReference type="PANTHER" id="PTHR23278:SF31">
    <property type="entry name" value="SIDESTEP II, ISOFORM A"/>
    <property type="match status" value="1"/>
</dbReference>
<sequence>GTLSCWAENTIGTQLSPCLFQVVAAGKPFPVRNCTISNLTSNSVDISCQAGFDGGLPQVFLLELYTSDSALPRYNITSDNPNFYLTDLEPEILFRVVIYAFNSKGRAQGVLIEDFTFQDPEKRTGPDHDISLSPVMGVVAGVLLTLLLLILLIIIIMRKSNSSASMHSGTAEKKTVTVVACDKSVPRDVADERDPDIIPSKFEPSYGNGNVVMDSTERDGEWIQGPEAVEPETTTWNQRECNSSMPTSSPTYSWDTRPKELQDCLEVEYNGTAIKERLMASRLPESCV</sequence>
<dbReference type="SUPFAM" id="SSF49265">
    <property type="entry name" value="Fibronectin type III"/>
    <property type="match status" value="1"/>
</dbReference>
<evidence type="ECO:0000313" key="4">
    <source>
        <dbReference type="EMBL" id="JAS10230.1"/>
    </source>
</evidence>
<keyword evidence="2" id="KW-0472">Membrane</keyword>
<dbReference type="AlphaFoldDB" id="A0A1B6CAF1"/>
<name>A0A1B6CAF1_9HEMI</name>
<feature type="domain" description="Fibronectin type-III" evidence="3">
    <location>
        <begin position="30"/>
        <end position="122"/>
    </location>
</feature>
<feature type="transmembrane region" description="Helical" evidence="2">
    <location>
        <begin position="135"/>
        <end position="157"/>
    </location>
</feature>
<gene>
    <name evidence="4" type="ORF">g.44911</name>
</gene>
<protein>
    <recommendedName>
        <fullName evidence="3">Fibronectin type-III domain-containing protein</fullName>
    </recommendedName>
</protein>
<dbReference type="PANTHER" id="PTHR23278">
    <property type="entry name" value="SIDESTEP PROTEIN"/>
    <property type="match status" value="1"/>
</dbReference>
<evidence type="ECO:0000256" key="2">
    <source>
        <dbReference type="SAM" id="Phobius"/>
    </source>
</evidence>
<reference evidence="4" key="1">
    <citation type="submission" date="2015-12" db="EMBL/GenBank/DDBJ databases">
        <title>De novo transcriptome assembly of four potential Pierce s Disease insect vectors from Arizona vineyards.</title>
        <authorList>
            <person name="Tassone E.E."/>
        </authorList>
    </citation>
    <scope>NUCLEOTIDE SEQUENCE</scope>
</reference>
<keyword evidence="2" id="KW-1133">Transmembrane helix</keyword>
<dbReference type="InterPro" id="IPR036116">
    <property type="entry name" value="FN3_sf"/>
</dbReference>
<dbReference type="EMBL" id="GEDC01027068">
    <property type="protein sequence ID" value="JAS10230.1"/>
    <property type="molecule type" value="Transcribed_RNA"/>
</dbReference>
<keyword evidence="2" id="KW-0812">Transmembrane</keyword>
<dbReference type="PROSITE" id="PS50853">
    <property type="entry name" value="FN3"/>
    <property type="match status" value="1"/>
</dbReference>
<accession>A0A1B6CAF1</accession>
<organism evidence="4">
    <name type="scientific">Clastoptera arizonana</name>
    <name type="common">Arizona spittle bug</name>
    <dbReference type="NCBI Taxonomy" id="38151"/>
    <lineage>
        <taxon>Eukaryota</taxon>
        <taxon>Metazoa</taxon>
        <taxon>Ecdysozoa</taxon>
        <taxon>Arthropoda</taxon>
        <taxon>Hexapoda</taxon>
        <taxon>Insecta</taxon>
        <taxon>Pterygota</taxon>
        <taxon>Neoptera</taxon>
        <taxon>Paraneoptera</taxon>
        <taxon>Hemiptera</taxon>
        <taxon>Auchenorrhyncha</taxon>
        <taxon>Cercopoidea</taxon>
        <taxon>Clastopteridae</taxon>
        <taxon>Clastoptera</taxon>
    </lineage>
</organism>
<proteinExistence type="predicted"/>
<dbReference type="InterPro" id="IPR013783">
    <property type="entry name" value="Ig-like_fold"/>
</dbReference>
<evidence type="ECO:0000256" key="1">
    <source>
        <dbReference type="SAM" id="MobiDB-lite"/>
    </source>
</evidence>
<evidence type="ECO:0000259" key="3">
    <source>
        <dbReference type="PROSITE" id="PS50853"/>
    </source>
</evidence>